<sequence length="33" mass="3885">MNKSDVLLYPLCQLILWLNHPFILLHLAISFSM</sequence>
<proteinExistence type="predicted"/>
<keyword evidence="1" id="KW-0472">Membrane</keyword>
<keyword evidence="1" id="KW-0812">Transmembrane</keyword>
<reference evidence="2" key="1">
    <citation type="submission" date="2014-05" db="EMBL/GenBank/DDBJ databases">
        <authorList>
            <person name="Chronopoulou M."/>
        </authorList>
    </citation>
    <scope>NUCLEOTIDE SEQUENCE</scope>
    <source>
        <tissue evidence="2">Whole organism</tissue>
    </source>
</reference>
<keyword evidence="1" id="KW-1133">Transmembrane helix</keyword>
<evidence type="ECO:0000256" key="1">
    <source>
        <dbReference type="SAM" id="Phobius"/>
    </source>
</evidence>
<dbReference type="EMBL" id="HACA01016754">
    <property type="protein sequence ID" value="CDW34115.1"/>
    <property type="molecule type" value="Transcribed_RNA"/>
</dbReference>
<feature type="transmembrane region" description="Helical" evidence="1">
    <location>
        <begin position="6"/>
        <end position="29"/>
    </location>
</feature>
<dbReference type="AlphaFoldDB" id="A0A0K2U7T8"/>
<organism evidence="2">
    <name type="scientific">Lepeophtheirus salmonis</name>
    <name type="common">Salmon louse</name>
    <name type="synonym">Caligus salmonis</name>
    <dbReference type="NCBI Taxonomy" id="72036"/>
    <lineage>
        <taxon>Eukaryota</taxon>
        <taxon>Metazoa</taxon>
        <taxon>Ecdysozoa</taxon>
        <taxon>Arthropoda</taxon>
        <taxon>Crustacea</taxon>
        <taxon>Multicrustacea</taxon>
        <taxon>Hexanauplia</taxon>
        <taxon>Copepoda</taxon>
        <taxon>Siphonostomatoida</taxon>
        <taxon>Caligidae</taxon>
        <taxon>Lepeophtheirus</taxon>
    </lineage>
</organism>
<name>A0A0K2U7T8_LEPSM</name>
<protein>
    <submittedName>
        <fullName evidence="2">Uncharacterized protein</fullName>
    </submittedName>
</protein>
<accession>A0A0K2U7T8</accession>
<evidence type="ECO:0000313" key="2">
    <source>
        <dbReference type="EMBL" id="CDW34115.1"/>
    </source>
</evidence>